<feature type="non-terminal residue" evidence="2">
    <location>
        <position position="1"/>
    </location>
</feature>
<accession>A0A8J2LIF6</accession>
<feature type="signal peptide" evidence="1">
    <location>
        <begin position="1"/>
        <end position="19"/>
    </location>
</feature>
<dbReference type="EMBL" id="CAJVCH010529676">
    <property type="protein sequence ID" value="CAG7823489.1"/>
    <property type="molecule type" value="Genomic_DNA"/>
</dbReference>
<evidence type="ECO:0000313" key="2">
    <source>
        <dbReference type="EMBL" id="CAG7823489.1"/>
    </source>
</evidence>
<organism evidence="2 3">
    <name type="scientific">Allacma fusca</name>
    <dbReference type="NCBI Taxonomy" id="39272"/>
    <lineage>
        <taxon>Eukaryota</taxon>
        <taxon>Metazoa</taxon>
        <taxon>Ecdysozoa</taxon>
        <taxon>Arthropoda</taxon>
        <taxon>Hexapoda</taxon>
        <taxon>Collembola</taxon>
        <taxon>Symphypleona</taxon>
        <taxon>Sminthuridae</taxon>
        <taxon>Allacma</taxon>
    </lineage>
</organism>
<evidence type="ECO:0000313" key="3">
    <source>
        <dbReference type="Proteomes" id="UP000708208"/>
    </source>
</evidence>
<evidence type="ECO:0000256" key="1">
    <source>
        <dbReference type="SAM" id="SignalP"/>
    </source>
</evidence>
<reference evidence="2" key="1">
    <citation type="submission" date="2021-06" db="EMBL/GenBank/DDBJ databases">
        <authorList>
            <person name="Hodson N. C."/>
            <person name="Mongue J. A."/>
            <person name="Jaron S. K."/>
        </authorList>
    </citation>
    <scope>NUCLEOTIDE SEQUENCE</scope>
</reference>
<proteinExistence type="predicted"/>
<comment type="caution">
    <text evidence="2">The sequence shown here is derived from an EMBL/GenBank/DDBJ whole genome shotgun (WGS) entry which is preliminary data.</text>
</comment>
<dbReference type="Proteomes" id="UP000708208">
    <property type="component" value="Unassembled WGS sequence"/>
</dbReference>
<sequence>MNKTLILLALAAVFAVAAAGYLRVGSYGHGHGHGYHGGLVSA</sequence>
<gene>
    <name evidence="2" type="ORF">AFUS01_LOCUS33704</name>
</gene>
<keyword evidence="3" id="KW-1185">Reference proteome</keyword>
<protein>
    <submittedName>
        <fullName evidence="2">Uncharacterized protein</fullName>
    </submittedName>
</protein>
<keyword evidence="1" id="KW-0732">Signal</keyword>
<dbReference type="AlphaFoldDB" id="A0A8J2LIF6"/>
<name>A0A8J2LIF6_9HEXA</name>
<feature type="chain" id="PRO_5035227488" evidence="1">
    <location>
        <begin position="20"/>
        <end position="42"/>
    </location>
</feature>